<dbReference type="OrthoDB" id="123105at2"/>
<keyword evidence="4" id="KW-1003">Cell membrane</keyword>
<dbReference type="GO" id="GO:0016020">
    <property type="term" value="C:membrane"/>
    <property type="evidence" value="ECO:0007669"/>
    <property type="project" value="UniProtKB-SubCell"/>
</dbReference>
<evidence type="ECO:0000256" key="3">
    <source>
        <dbReference type="ARBA" id="ARBA00021237"/>
    </source>
</evidence>
<keyword evidence="13" id="KW-1185">Reference proteome</keyword>
<evidence type="ECO:0000313" key="13">
    <source>
        <dbReference type="Proteomes" id="UP000310016"/>
    </source>
</evidence>
<comment type="subcellular location">
    <subcellularLocation>
        <location evidence="1">Membrane</location>
        <topology evidence="1">Multi-pass membrane protein</topology>
    </subcellularLocation>
</comment>
<dbReference type="EMBL" id="SUMF01000021">
    <property type="protein sequence ID" value="TJZ69358.1"/>
    <property type="molecule type" value="Genomic_DNA"/>
</dbReference>
<evidence type="ECO:0000256" key="6">
    <source>
        <dbReference type="ARBA" id="ARBA00022729"/>
    </source>
</evidence>
<feature type="transmembrane region" description="Helical" evidence="11">
    <location>
        <begin position="121"/>
        <end position="143"/>
    </location>
</feature>
<keyword evidence="7 11" id="KW-1133">Transmembrane helix</keyword>
<dbReference type="InterPro" id="IPR031381">
    <property type="entry name" value="YtcA"/>
</dbReference>
<feature type="transmembrane region" description="Helical" evidence="11">
    <location>
        <begin position="93"/>
        <end position="112"/>
    </location>
</feature>
<keyword evidence="10" id="KW-0449">Lipoprotein</keyword>
<reference evidence="12 13" key="1">
    <citation type="submission" date="2019-04" db="EMBL/GenBank/DDBJ databases">
        <title>Chitiniphilus eburnea sp. nov., a novel chitinolytic bacterium isolated from aquaculture sludge.</title>
        <authorList>
            <person name="Sheng M."/>
        </authorList>
    </citation>
    <scope>NUCLEOTIDE SEQUENCE [LARGE SCALE GENOMIC DNA]</scope>
    <source>
        <strain evidence="12 13">HX-2-15</strain>
    </source>
</reference>
<comment type="caution">
    <text evidence="12">The sequence shown here is derived from an EMBL/GenBank/DDBJ whole genome shotgun (WGS) entry which is preliminary data.</text>
</comment>
<comment type="similarity">
    <text evidence="2">Belongs to the YtcA family.</text>
</comment>
<accession>A0A4V5MRJ5</accession>
<name>A0A4V5MRJ5_9NEIS</name>
<dbReference type="Proteomes" id="UP000310016">
    <property type="component" value="Unassembled WGS sequence"/>
</dbReference>
<dbReference type="Pfam" id="PF17090">
    <property type="entry name" value="Ytca"/>
    <property type="match status" value="1"/>
</dbReference>
<evidence type="ECO:0000256" key="4">
    <source>
        <dbReference type="ARBA" id="ARBA00022475"/>
    </source>
</evidence>
<proteinExistence type="inferred from homology"/>
<gene>
    <name evidence="12" type="ORF">FAZ21_14945</name>
</gene>
<keyword evidence="6" id="KW-0732">Signal</keyword>
<keyword evidence="9" id="KW-0564">Palmitate</keyword>
<keyword evidence="5 11" id="KW-0812">Transmembrane</keyword>
<evidence type="ECO:0000256" key="10">
    <source>
        <dbReference type="ARBA" id="ARBA00023288"/>
    </source>
</evidence>
<sequence length="146" mass="16125">MPARAVSPGADRRLSVPRLMWGAAHAVRDKCLFKINIRGMLVPRTSRFRKAHPAPASHQGHPMHKKGIAAASLFLAGCARAPSINVLGAFFPDWLFCIVGGIFLTLLIRLLIRRLGWARHLAWPGLVYASLTVLTTLVIWLIVFQA</sequence>
<evidence type="ECO:0000256" key="7">
    <source>
        <dbReference type="ARBA" id="ARBA00022989"/>
    </source>
</evidence>
<evidence type="ECO:0000256" key="2">
    <source>
        <dbReference type="ARBA" id="ARBA00008208"/>
    </source>
</evidence>
<evidence type="ECO:0000256" key="5">
    <source>
        <dbReference type="ARBA" id="ARBA00022692"/>
    </source>
</evidence>
<dbReference type="AlphaFoldDB" id="A0A4V5MRJ5"/>
<evidence type="ECO:0000256" key="9">
    <source>
        <dbReference type="ARBA" id="ARBA00023139"/>
    </source>
</evidence>
<keyword evidence="8 11" id="KW-0472">Membrane</keyword>
<organism evidence="12 13">
    <name type="scientific">Chitiniphilus eburneus</name>
    <dbReference type="NCBI Taxonomy" id="2571148"/>
    <lineage>
        <taxon>Bacteria</taxon>
        <taxon>Pseudomonadati</taxon>
        <taxon>Pseudomonadota</taxon>
        <taxon>Betaproteobacteria</taxon>
        <taxon>Neisseriales</taxon>
        <taxon>Chitinibacteraceae</taxon>
        <taxon>Chitiniphilus</taxon>
    </lineage>
</organism>
<evidence type="ECO:0000256" key="1">
    <source>
        <dbReference type="ARBA" id="ARBA00004141"/>
    </source>
</evidence>
<evidence type="ECO:0000256" key="8">
    <source>
        <dbReference type="ARBA" id="ARBA00023136"/>
    </source>
</evidence>
<protein>
    <recommendedName>
        <fullName evidence="3">Uncharacterized protein YtcA</fullName>
    </recommendedName>
</protein>
<evidence type="ECO:0000313" key="12">
    <source>
        <dbReference type="EMBL" id="TJZ69358.1"/>
    </source>
</evidence>
<evidence type="ECO:0000256" key="11">
    <source>
        <dbReference type="SAM" id="Phobius"/>
    </source>
</evidence>